<dbReference type="Proteomes" id="UP000002875">
    <property type="component" value="Chromosome"/>
</dbReference>
<dbReference type="PROSITE" id="PS50930">
    <property type="entry name" value="HTH_LYTTR"/>
    <property type="match status" value="1"/>
</dbReference>
<sequence>MTLYFLAMKTYKNIHLGSHLYIPSHLVIMIKADINYSLIYLSNGNKVVVATCLKKLEQRLAEVESFARVHKSYIINLSYLKSFEEGHFSLENNLSGLVSRRKFKIYKRIVEYKRAI</sequence>
<keyword evidence="2" id="KW-0238">DNA-binding</keyword>
<evidence type="ECO:0000259" key="1">
    <source>
        <dbReference type="PROSITE" id="PS50930"/>
    </source>
</evidence>
<reference evidence="2 3" key="1">
    <citation type="submission" date="2011-07" db="EMBL/GenBank/DDBJ databases">
        <title>The complete genome of chromosome of Emticicia oligotrophica DSM 17448.</title>
        <authorList>
            <consortium name="US DOE Joint Genome Institute (JGI-PGF)"/>
            <person name="Lucas S."/>
            <person name="Han J."/>
            <person name="Lapidus A."/>
            <person name="Bruce D."/>
            <person name="Goodwin L."/>
            <person name="Pitluck S."/>
            <person name="Peters L."/>
            <person name="Kyrpides N."/>
            <person name="Mavromatis K."/>
            <person name="Ivanova N."/>
            <person name="Ovchinnikova G."/>
            <person name="Teshima H."/>
            <person name="Detter J.C."/>
            <person name="Tapia R."/>
            <person name="Han C."/>
            <person name="Land M."/>
            <person name="Hauser L."/>
            <person name="Markowitz V."/>
            <person name="Cheng J.-F."/>
            <person name="Hugenholtz P."/>
            <person name="Woyke T."/>
            <person name="Wu D."/>
            <person name="Tindall B."/>
            <person name="Pomrenke H."/>
            <person name="Brambilla E."/>
            <person name="Klenk H.-P."/>
            <person name="Eisen J.A."/>
        </authorList>
    </citation>
    <scope>NUCLEOTIDE SEQUENCE [LARGE SCALE GENOMIC DNA]</scope>
    <source>
        <strain evidence="2 3">DSM 17448</strain>
    </source>
</reference>
<dbReference type="EMBL" id="CP002961">
    <property type="protein sequence ID" value="AFK05374.1"/>
    <property type="molecule type" value="Genomic_DNA"/>
</dbReference>
<keyword evidence="3" id="KW-1185">Reference proteome</keyword>
<proteinExistence type="predicted"/>
<organism evidence="2 3">
    <name type="scientific">Emticicia oligotrophica (strain DSM 17448 / CIP 109782 / MTCC 6937 / GPTSA100-15)</name>
    <dbReference type="NCBI Taxonomy" id="929562"/>
    <lineage>
        <taxon>Bacteria</taxon>
        <taxon>Pseudomonadati</taxon>
        <taxon>Bacteroidota</taxon>
        <taxon>Cytophagia</taxon>
        <taxon>Cytophagales</taxon>
        <taxon>Leadbetterellaceae</taxon>
        <taxon>Emticicia</taxon>
    </lineage>
</organism>
<dbReference type="Pfam" id="PF04397">
    <property type="entry name" value="LytTR"/>
    <property type="match status" value="1"/>
</dbReference>
<dbReference type="Gene3D" id="2.40.50.1020">
    <property type="entry name" value="LytTr DNA-binding domain"/>
    <property type="match status" value="1"/>
</dbReference>
<feature type="domain" description="HTH LytTR-type" evidence="1">
    <location>
        <begin position="27"/>
        <end position="112"/>
    </location>
</feature>
<name>A0ABM5N794_EMTOG</name>
<dbReference type="SMART" id="SM00850">
    <property type="entry name" value="LytTR"/>
    <property type="match status" value="1"/>
</dbReference>
<evidence type="ECO:0000313" key="3">
    <source>
        <dbReference type="Proteomes" id="UP000002875"/>
    </source>
</evidence>
<accession>A0ABM5N794</accession>
<gene>
    <name evidence="2" type="ordered locus">Emtol_4251</name>
</gene>
<dbReference type="GO" id="GO:0003677">
    <property type="term" value="F:DNA binding"/>
    <property type="evidence" value="ECO:0007669"/>
    <property type="project" value="UniProtKB-KW"/>
</dbReference>
<dbReference type="InterPro" id="IPR007492">
    <property type="entry name" value="LytTR_DNA-bd_dom"/>
</dbReference>
<evidence type="ECO:0000313" key="2">
    <source>
        <dbReference type="EMBL" id="AFK05374.1"/>
    </source>
</evidence>
<protein>
    <submittedName>
        <fullName evidence="2">LytTr DNA-binding region</fullName>
    </submittedName>
</protein>